<keyword evidence="6 8" id="KW-0592">Phosphate transport</keyword>
<dbReference type="PIRSF" id="PIRSF003107">
    <property type="entry name" value="PhoU"/>
    <property type="match status" value="1"/>
</dbReference>
<dbReference type="GO" id="GO:0006817">
    <property type="term" value="P:phosphate ion transport"/>
    <property type="evidence" value="ECO:0007669"/>
    <property type="project" value="UniProtKB-KW"/>
</dbReference>
<dbReference type="RefSeq" id="WP_115937866.1">
    <property type="nucleotide sequence ID" value="NZ_QRDW01000009.1"/>
</dbReference>
<dbReference type="OrthoDB" id="9814256at2"/>
<keyword evidence="9" id="KW-0175">Coiled coil</keyword>
<sequence>MESEEHIVTAFDDELEKLTTLISQMSGLAEAQFAAVMKAVESRNDELAEQVRDGDKEIDDLEDQIEALAVKTIALRQPMANDLRSIVASMKTAADIERIGDYAKNIAKRTIVLNQVPRLPVTRSVMRMGQSVAEMMKDVFDAYLQGDAEKAIEVWEADEDVDNHYTSLFRELLTYMMEDPRHISPCTHLLFIAKNIERMGDLCTNVAETLYYREKGVRLSQTRPKGNSANQMLVEPDA</sequence>
<evidence type="ECO:0000313" key="12">
    <source>
        <dbReference type="Proteomes" id="UP000256845"/>
    </source>
</evidence>
<feature type="domain" description="PhoU" evidence="10">
    <location>
        <begin position="22"/>
        <end position="110"/>
    </location>
</feature>
<dbReference type="FunFam" id="1.20.58.220:FF:000004">
    <property type="entry name" value="Phosphate-specific transport system accessory protein PhoU"/>
    <property type="match status" value="1"/>
</dbReference>
<dbReference type="InterPro" id="IPR038078">
    <property type="entry name" value="PhoU-like_sf"/>
</dbReference>
<feature type="domain" description="PhoU" evidence="10">
    <location>
        <begin position="125"/>
        <end position="209"/>
    </location>
</feature>
<evidence type="ECO:0000256" key="5">
    <source>
        <dbReference type="ARBA" id="ARBA00022490"/>
    </source>
</evidence>
<dbReference type="PANTHER" id="PTHR42930">
    <property type="entry name" value="PHOSPHATE-SPECIFIC TRANSPORT SYSTEM ACCESSORY PROTEIN PHOU"/>
    <property type="match status" value="1"/>
</dbReference>
<gene>
    <name evidence="11" type="ORF">DFP90_10980</name>
</gene>
<dbReference type="Pfam" id="PF01895">
    <property type="entry name" value="PhoU"/>
    <property type="match status" value="2"/>
</dbReference>
<comment type="subcellular location">
    <subcellularLocation>
        <location evidence="1 8">Cytoplasm</location>
    </subcellularLocation>
</comment>
<evidence type="ECO:0000256" key="7">
    <source>
        <dbReference type="ARBA" id="ARBA00056181"/>
    </source>
</evidence>
<dbReference type="SUPFAM" id="SSF109755">
    <property type="entry name" value="PhoU-like"/>
    <property type="match status" value="1"/>
</dbReference>
<dbReference type="EMBL" id="QRDW01000009">
    <property type="protein sequence ID" value="RED47716.1"/>
    <property type="molecule type" value="Genomic_DNA"/>
</dbReference>
<evidence type="ECO:0000256" key="9">
    <source>
        <dbReference type="SAM" id="Coils"/>
    </source>
</evidence>
<dbReference type="GO" id="GO:0005737">
    <property type="term" value="C:cytoplasm"/>
    <property type="evidence" value="ECO:0007669"/>
    <property type="project" value="UniProtKB-SubCell"/>
</dbReference>
<comment type="caution">
    <text evidence="11">The sequence shown here is derived from an EMBL/GenBank/DDBJ whole genome shotgun (WGS) entry which is preliminary data.</text>
</comment>
<dbReference type="Gene3D" id="1.20.58.220">
    <property type="entry name" value="Phosphate transport system protein phou homolog 2, domain 2"/>
    <property type="match status" value="1"/>
</dbReference>
<evidence type="ECO:0000256" key="6">
    <source>
        <dbReference type="ARBA" id="ARBA00022592"/>
    </source>
</evidence>
<evidence type="ECO:0000256" key="4">
    <source>
        <dbReference type="ARBA" id="ARBA00022448"/>
    </source>
</evidence>
<evidence type="ECO:0000256" key="1">
    <source>
        <dbReference type="ARBA" id="ARBA00004496"/>
    </source>
</evidence>
<comment type="subunit">
    <text evidence="3 8">Homodimer.</text>
</comment>
<comment type="similarity">
    <text evidence="2 8">Belongs to the PhoU family.</text>
</comment>
<dbReference type="AlphaFoldDB" id="A0A3D9HFH1"/>
<name>A0A3D9HFH1_9PROT</name>
<dbReference type="Proteomes" id="UP000256845">
    <property type="component" value="Unassembled WGS sequence"/>
</dbReference>
<feature type="coiled-coil region" evidence="9">
    <location>
        <begin position="37"/>
        <end position="71"/>
    </location>
</feature>
<dbReference type="InterPro" id="IPR026022">
    <property type="entry name" value="PhoU_dom"/>
</dbReference>
<keyword evidence="5 8" id="KW-0963">Cytoplasm</keyword>
<keyword evidence="4 8" id="KW-0813">Transport</keyword>
<comment type="function">
    <text evidence="7 8">Plays a role in the regulation of phosphate uptake.</text>
</comment>
<evidence type="ECO:0000256" key="2">
    <source>
        <dbReference type="ARBA" id="ARBA00008107"/>
    </source>
</evidence>
<proteinExistence type="inferred from homology"/>
<accession>A0A3D9HFH1</accession>
<reference evidence="11 12" key="1">
    <citation type="submission" date="2018-07" db="EMBL/GenBank/DDBJ databases">
        <title>Genomic Encyclopedia of Type Strains, Phase III (KMG-III): the genomes of soil and plant-associated and newly described type strains.</title>
        <authorList>
            <person name="Whitman W."/>
        </authorList>
    </citation>
    <scope>NUCLEOTIDE SEQUENCE [LARGE SCALE GENOMIC DNA]</scope>
    <source>
        <strain evidence="11 12">CECT 8488</strain>
    </source>
</reference>
<evidence type="ECO:0000259" key="10">
    <source>
        <dbReference type="Pfam" id="PF01895"/>
    </source>
</evidence>
<protein>
    <recommendedName>
        <fullName evidence="8">Phosphate-specific transport system accessory protein PhoU</fullName>
    </recommendedName>
</protein>
<dbReference type="GO" id="GO:0030643">
    <property type="term" value="P:intracellular phosphate ion homeostasis"/>
    <property type="evidence" value="ECO:0007669"/>
    <property type="project" value="InterPro"/>
</dbReference>
<dbReference type="NCBIfam" id="TIGR02135">
    <property type="entry name" value="phoU_full"/>
    <property type="match status" value="1"/>
</dbReference>
<dbReference type="InterPro" id="IPR028366">
    <property type="entry name" value="PhoU"/>
</dbReference>
<keyword evidence="12" id="KW-1185">Reference proteome</keyword>
<dbReference type="PANTHER" id="PTHR42930:SF3">
    <property type="entry name" value="PHOSPHATE-SPECIFIC TRANSPORT SYSTEM ACCESSORY PROTEIN PHOU"/>
    <property type="match status" value="1"/>
</dbReference>
<organism evidence="11 12">
    <name type="scientific">Aestuariispira insulae</name>
    <dbReference type="NCBI Taxonomy" id="1461337"/>
    <lineage>
        <taxon>Bacteria</taxon>
        <taxon>Pseudomonadati</taxon>
        <taxon>Pseudomonadota</taxon>
        <taxon>Alphaproteobacteria</taxon>
        <taxon>Rhodospirillales</taxon>
        <taxon>Kiloniellaceae</taxon>
        <taxon>Aestuariispira</taxon>
    </lineage>
</organism>
<evidence type="ECO:0000256" key="3">
    <source>
        <dbReference type="ARBA" id="ARBA00011738"/>
    </source>
</evidence>
<evidence type="ECO:0000313" key="11">
    <source>
        <dbReference type="EMBL" id="RED47716.1"/>
    </source>
</evidence>
<evidence type="ECO:0000256" key="8">
    <source>
        <dbReference type="PIRNR" id="PIRNR003107"/>
    </source>
</evidence>
<dbReference type="GO" id="GO:0045936">
    <property type="term" value="P:negative regulation of phosphate metabolic process"/>
    <property type="evidence" value="ECO:0007669"/>
    <property type="project" value="InterPro"/>
</dbReference>